<dbReference type="EMBL" id="JAGMWT010000002">
    <property type="protein sequence ID" value="KAH7135021.1"/>
    <property type="molecule type" value="Genomic_DNA"/>
</dbReference>
<feature type="compositionally biased region" description="Polar residues" evidence="2">
    <location>
        <begin position="13"/>
        <end position="24"/>
    </location>
</feature>
<keyword evidence="5" id="KW-1185">Reference proteome</keyword>
<evidence type="ECO:0000259" key="3">
    <source>
        <dbReference type="Pfam" id="PF15508"/>
    </source>
</evidence>
<feature type="compositionally biased region" description="Low complexity" evidence="2">
    <location>
        <begin position="25"/>
        <end position="35"/>
    </location>
</feature>
<accession>A0A9P9EDA3</accession>
<comment type="caution">
    <text evidence="4">The sequence shown here is derived from an EMBL/GenBank/DDBJ whole genome shotgun (WGS) entry which is preliminary data.</text>
</comment>
<proteinExistence type="predicted"/>
<dbReference type="InterPro" id="IPR029130">
    <property type="entry name" value="Acid_ceramidase_N"/>
</dbReference>
<sequence>MVQRTGFALLRSMASTDQPHATQRSSHTSLHSHSSFPTLAETDSRSIPCSSASFKELIPTHTINLSLPPAQRYLKVVEDYKGVLQDLPLICNNLIEAYHLSNISRLIDLLARVTLRKLHNEEETEELKGISKASGTPMRYLIFMNILLDFCMGCTSGGIATKVDGETKASMLHFRTLDWEVPELRRAIVMLEFVENSDGPVIARSTTYAGFVGVLTGVRRGLSVSLNARPYHKNTKFYGHLLLVLLGLRPNIASLLRTFVVPRTQTGTNGDITVILPTRNLSDITKEFPAIPTTSAYLVLCDGKETVVLEKDRTTAKQLRSSCFIAATNHDALDDDNVPKNPFCRNSKARKRCLADRWRRKCEEMKNPHREANWDEEQGFVTLRELEEWIRASPTTNELTHFATIMDPDQGDIKWMRRYDVGEAIASWTDEDEV</sequence>
<dbReference type="Proteomes" id="UP000700596">
    <property type="component" value="Unassembled WGS sequence"/>
</dbReference>
<name>A0A9P9EDA3_9PLEO</name>
<dbReference type="GO" id="GO:0017040">
    <property type="term" value="F:N-acylsphingosine amidohydrolase activity"/>
    <property type="evidence" value="ECO:0007669"/>
    <property type="project" value="UniProtKB-EC"/>
</dbReference>
<dbReference type="EC" id="3.5.1.23" evidence="1"/>
<dbReference type="OrthoDB" id="5273684at2759"/>
<evidence type="ECO:0000313" key="5">
    <source>
        <dbReference type="Proteomes" id="UP000700596"/>
    </source>
</evidence>
<feature type="domain" description="Acid ceramidase N-terminal" evidence="3">
    <location>
        <begin position="58"/>
        <end position="118"/>
    </location>
</feature>
<evidence type="ECO:0000256" key="1">
    <source>
        <dbReference type="ARBA" id="ARBA00011891"/>
    </source>
</evidence>
<evidence type="ECO:0000256" key="2">
    <source>
        <dbReference type="SAM" id="MobiDB-lite"/>
    </source>
</evidence>
<dbReference type="PANTHER" id="PTHR28583:SF1">
    <property type="entry name" value="ACID CERAMIDASE"/>
    <property type="match status" value="1"/>
</dbReference>
<dbReference type="PANTHER" id="PTHR28583">
    <property type="entry name" value="ACID AMIDASE"/>
    <property type="match status" value="1"/>
</dbReference>
<reference evidence="4" key="1">
    <citation type="journal article" date="2021" name="Nat. Commun.">
        <title>Genetic determinants of endophytism in the Arabidopsis root mycobiome.</title>
        <authorList>
            <person name="Mesny F."/>
            <person name="Miyauchi S."/>
            <person name="Thiergart T."/>
            <person name="Pickel B."/>
            <person name="Atanasova L."/>
            <person name="Karlsson M."/>
            <person name="Huettel B."/>
            <person name="Barry K.W."/>
            <person name="Haridas S."/>
            <person name="Chen C."/>
            <person name="Bauer D."/>
            <person name="Andreopoulos W."/>
            <person name="Pangilinan J."/>
            <person name="LaButti K."/>
            <person name="Riley R."/>
            <person name="Lipzen A."/>
            <person name="Clum A."/>
            <person name="Drula E."/>
            <person name="Henrissat B."/>
            <person name="Kohler A."/>
            <person name="Grigoriev I.V."/>
            <person name="Martin F.M."/>
            <person name="Hacquard S."/>
        </authorList>
    </citation>
    <scope>NUCLEOTIDE SEQUENCE</scope>
    <source>
        <strain evidence="4">MPI-CAGE-CH-0243</strain>
    </source>
</reference>
<dbReference type="Pfam" id="PF15508">
    <property type="entry name" value="NAAA-beta"/>
    <property type="match status" value="1"/>
</dbReference>
<protein>
    <recommendedName>
        <fullName evidence="1">ceramidase</fullName>
        <ecNumber evidence="1">3.5.1.23</ecNumber>
    </recommendedName>
</protein>
<dbReference type="Gene3D" id="3.60.60.10">
    <property type="entry name" value="Penicillin V Acylase, Chain A"/>
    <property type="match status" value="1"/>
</dbReference>
<evidence type="ECO:0000313" key="4">
    <source>
        <dbReference type="EMBL" id="KAH7135021.1"/>
    </source>
</evidence>
<feature type="region of interest" description="Disordered" evidence="2">
    <location>
        <begin position="13"/>
        <end position="43"/>
    </location>
</feature>
<gene>
    <name evidence="4" type="ORF">B0J11DRAFT_517346</name>
</gene>
<organism evidence="4 5">
    <name type="scientific">Dendryphion nanum</name>
    <dbReference type="NCBI Taxonomy" id="256645"/>
    <lineage>
        <taxon>Eukaryota</taxon>
        <taxon>Fungi</taxon>
        <taxon>Dikarya</taxon>
        <taxon>Ascomycota</taxon>
        <taxon>Pezizomycotina</taxon>
        <taxon>Dothideomycetes</taxon>
        <taxon>Pleosporomycetidae</taxon>
        <taxon>Pleosporales</taxon>
        <taxon>Torulaceae</taxon>
        <taxon>Dendryphion</taxon>
    </lineage>
</organism>
<dbReference type="AlphaFoldDB" id="A0A9P9EDA3"/>